<keyword evidence="1" id="KW-0812">Transmembrane</keyword>
<dbReference type="KEGG" id="alka:J0B03_10730"/>
<proteinExistence type="predicted"/>
<dbReference type="AlphaFoldDB" id="A0A975AH55"/>
<dbReference type="Pfam" id="PF12669">
    <property type="entry name" value="FeoB_associated"/>
    <property type="match status" value="1"/>
</dbReference>
<evidence type="ECO:0000313" key="3">
    <source>
        <dbReference type="Proteomes" id="UP000663499"/>
    </source>
</evidence>
<keyword evidence="1" id="KW-1133">Transmembrane helix</keyword>
<keyword evidence="1" id="KW-0472">Membrane</keyword>
<reference evidence="2" key="1">
    <citation type="submission" date="2021-03" db="EMBL/GenBank/DDBJ databases">
        <title>Alkalibacter marinus sp. nov., isolated from tidal flat sediment.</title>
        <authorList>
            <person name="Namirimu T."/>
            <person name="Yang J.-A."/>
            <person name="Yang S.-H."/>
            <person name="Kim Y.-J."/>
            <person name="Kwon K.K."/>
        </authorList>
    </citation>
    <scope>NUCLEOTIDE SEQUENCE</scope>
    <source>
        <strain evidence="2">ES005</strain>
    </source>
</reference>
<dbReference type="Proteomes" id="UP000663499">
    <property type="component" value="Chromosome"/>
</dbReference>
<evidence type="ECO:0000256" key="1">
    <source>
        <dbReference type="SAM" id="Phobius"/>
    </source>
</evidence>
<feature type="transmembrane region" description="Helical" evidence="1">
    <location>
        <begin position="6"/>
        <end position="22"/>
    </location>
</feature>
<keyword evidence="3" id="KW-1185">Reference proteome</keyword>
<sequence>MLGDFIVIFVIAVIMIGAVLKIRKDKKNGGHCSACPYSKSCPSQTSCTMAVEEQRSLDGFDKP</sequence>
<name>A0A975AH55_9FIRM</name>
<accession>A0A975AH55</accession>
<gene>
    <name evidence="2" type="ORF">J0B03_10730</name>
</gene>
<dbReference type="EMBL" id="CP071444">
    <property type="protein sequence ID" value="QSX08254.1"/>
    <property type="molecule type" value="Genomic_DNA"/>
</dbReference>
<organism evidence="2 3">
    <name type="scientific">Alkalibacter rhizosphaerae</name>
    <dbReference type="NCBI Taxonomy" id="2815577"/>
    <lineage>
        <taxon>Bacteria</taxon>
        <taxon>Bacillati</taxon>
        <taxon>Bacillota</taxon>
        <taxon>Clostridia</taxon>
        <taxon>Eubacteriales</taxon>
        <taxon>Eubacteriaceae</taxon>
        <taxon>Alkalibacter</taxon>
    </lineage>
</organism>
<protein>
    <submittedName>
        <fullName evidence="2">FeoB-associated Cys-rich membrane protein</fullName>
    </submittedName>
</protein>
<evidence type="ECO:0000313" key="2">
    <source>
        <dbReference type="EMBL" id="QSX08254.1"/>
    </source>
</evidence>